<feature type="repeat" description="TPR" evidence="3">
    <location>
        <begin position="450"/>
        <end position="483"/>
    </location>
</feature>
<gene>
    <name evidence="5" type="ORF">FHK87_23905</name>
</gene>
<evidence type="ECO:0000313" key="5">
    <source>
        <dbReference type="EMBL" id="TPN81649.1"/>
    </source>
</evidence>
<dbReference type="OrthoDB" id="638548at2"/>
<keyword evidence="4" id="KW-0472">Membrane</keyword>
<organism evidence="5 6">
    <name type="scientific">Aquimarina algicola</name>
    <dbReference type="NCBI Taxonomy" id="2589995"/>
    <lineage>
        <taxon>Bacteria</taxon>
        <taxon>Pseudomonadati</taxon>
        <taxon>Bacteroidota</taxon>
        <taxon>Flavobacteriia</taxon>
        <taxon>Flavobacteriales</taxon>
        <taxon>Flavobacteriaceae</taxon>
        <taxon>Aquimarina</taxon>
    </lineage>
</organism>
<dbReference type="Pfam" id="PF13181">
    <property type="entry name" value="TPR_8"/>
    <property type="match status" value="1"/>
</dbReference>
<dbReference type="InterPro" id="IPR052346">
    <property type="entry name" value="O-mannosyl-transferase_TMTC"/>
</dbReference>
<dbReference type="AlphaFoldDB" id="A0A504J3K0"/>
<proteinExistence type="predicted"/>
<dbReference type="Pfam" id="PF00515">
    <property type="entry name" value="TPR_1"/>
    <property type="match status" value="1"/>
</dbReference>
<dbReference type="SMART" id="SM00028">
    <property type="entry name" value="TPR"/>
    <property type="match status" value="4"/>
</dbReference>
<evidence type="ECO:0000313" key="6">
    <source>
        <dbReference type="Proteomes" id="UP000315540"/>
    </source>
</evidence>
<sequence length="635" mass="73873">MNFLNKDYIKIFNQIETHKLLVAILIITVVVFSPIFSGSEFLTYDDNWYIYENENVINFSWDAFIDMFSSPLGGQYSPLGEVYNALLYLLFGNNASAFKIVALTVHLFNVFLLFHILKNLFCDKLLISLAVLLFAIHPMQVETIGWLSVMFRNAVFFMFLGYFFYFKYLNDNYKKYKLIPVIVCYVLACLFKEQAILFPVGVVLINMHKSGFKVNKRIVLETVFWGIMALIFGLFTIKIMRTGGPSLAGNTISLEEKFGVLSKTILEYHYNFLFPLDLSFSYPYPLVKLNNFSLIVTSALMLIGFSLFFTIKNKIFRFGFLWLFGFLSLSLALSFFSIRDTYMADRYVYIAIVGFSVLLYSILRKFNKTVLSKNLVLSILLGFSTFCAIVSFNRVSVFKDNKSLWTDALKVNPQNQYANNSLGFYYRKANNFEKAEHFYKKAIEIDSSYFLAHNNLGYVYVKQKKYRKAIFHFTKAITINQHYKNAYENRAFAAKKVNEVELLLLDLRKLIKFEPDNINYRKELVEVLFQKKDYSGVISEAIKLLQHDSSNRTILSYMARSYFHLKKYKEAIPLITNATKSEKNKGYYFFIRSVSYYQTGNLVNALKDVQSAQKLGYKVDSNYLNLIIREVKKSQ</sequence>
<dbReference type="SUPFAM" id="SSF48452">
    <property type="entry name" value="TPR-like"/>
    <property type="match status" value="1"/>
</dbReference>
<name>A0A504J3K0_9FLAO</name>
<dbReference type="RefSeq" id="WP_140597411.1">
    <property type="nucleotide sequence ID" value="NZ_VFWZ01000010.1"/>
</dbReference>
<evidence type="ECO:0000256" key="4">
    <source>
        <dbReference type="SAM" id="Phobius"/>
    </source>
</evidence>
<keyword evidence="2 3" id="KW-0802">TPR repeat</keyword>
<feature type="transmembrane region" description="Helical" evidence="4">
    <location>
        <begin position="20"/>
        <end position="39"/>
    </location>
</feature>
<keyword evidence="1" id="KW-0677">Repeat</keyword>
<dbReference type="PANTHER" id="PTHR44227:SF3">
    <property type="entry name" value="PROTEIN O-MANNOSYL-TRANSFERASE TMTC4"/>
    <property type="match status" value="1"/>
</dbReference>
<feature type="repeat" description="TPR" evidence="3">
    <location>
        <begin position="416"/>
        <end position="449"/>
    </location>
</feature>
<keyword evidence="4" id="KW-0812">Transmembrane</keyword>
<protein>
    <submittedName>
        <fullName evidence="5">Tetratricopeptide repeat protein</fullName>
    </submittedName>
</protein>
<evidence type="ECO:0000256" key="3">
    <source>
        <dbReference type="PROSITE-ProRule" id="PRU00339"/>
    </source>
</evidence>
<dbReference type="InterPro" id="IPR011990">
    <property type="entry name" value="TPR-like_helical_dom_sf"/>
</dbReference>
<dbReference type="Proteomes" id="UP000315540">
    <property type="component" value="Unassembled WGS sequence"/>
</dbReference>
<reference evidence="5 6" key="1">
    <citation type="submission" date="2019-06" db="EMBL/GenBank/DDBJ databases">
        <authorList>
            <person name="Meng X."/>
        </authorList>
    </citation>
    <scope>NUCLEOTIDE SEQUENCE [LARGE SCALE GENOMIC DNA]</scope>
    <source>
        <strain evidence="5 6">M625</strain>
    </source>
</reference>
<feature type="transmembrane region" description="Helical" evidence="4">
    <location>
        <begin position="218"/>
        <end position="237"/>
    </location>
</feature>
<evidence type="ECO:0000256" key="2">
    <source>
        <dbReference type="ARBA" id="ARBA00022803"/>
    </source>
</evidence>
<dbReference type="Gene3D" id="1.25.40.10">
    <property type="entry name" value="Tetratricopeptide repeat domain"/>
    <property type="match status" value="3"/>
</dbReference>
<feature type="transmembrane region" description="Helical" evidence="4">
    <location>
        <begin position="292"/>
        <end position="311"/>
    </location>
</feature>
<dbReference type="InterPro" id="IPR019734">
    <property type="entry name" value="TPR_rpt"/>
</dbReference>
<evidence type="ECO:0000256" key="1">
    <source>
        <dbReference type="ARBA" id="ARBA00022737"/>
    </source>
</evidence>
<accession>A0A504J3K0</accession>
<feature type="transmembrane region" description="Helical" evidence="4">
    <location>
        <begin position="144"/>
        <end position="166"/>
    </location>
</feature>
<dbReference type="EMBL" id="VFWZ01000010">
    <property type="protein sequence ID" value="TPN81649.1"/>
    <property type="molecule type" value="Genomic_DNA"/>
</dbReference>
<feature type="transmembrane region" description="Helical" evidence="4">
    <location>
        <begin position="178"/>
        <end position="198"/>
    </location>
</feature>
<comment type="caution">
    <text evidence="5">The sequence shown here is derived from an EMBL/GenBank/DDBJ whole genome shotgun (WGS) entry which is preliminary data.</text>
</comment>
<feature type="transmembrane region" description="Helical" evidence="4">
    <location>
        <begin position="375"/>
        <end position="392"/>
    </location>
</feature>
<keyword evidence="6" id="KW-1185">Reference proteome</keyword>
<dbReference type="PROSITE" id="PS50005">
    <property type="entry name" value="TPR"/>
    <property type="match status" value="2"/>
</dbReference>
<feature type="transmembrane region" description="Helical" evidence="4">
    <location>
        <begin position="344"/>
        <end position="363"/>
    </location>
</feature>
<feature type="transmembrane region" description="Helical" evidence="4">
    <location>
        <begin position="96"/>
        <end position="114"/>
    </location>
</feature>
<feature type="transmembrane region" description="Helical" evidence="4">
    <location>
        <begin position="318"/>
        <end position="338"/>
    </location>
</feature>
<dbReference type="PANTHER" id="PTHR44227">
    <property type="match status" value="1"/>
</dbReference>
<keyword evidence="4" id="KW-1133">Transmembrane helix</keyword>